<dbReference type="Proteomes" id="UP000595814">
    <property type="component" value="Chromosome"/>
</dbReference>
<proteinExistence type="predicted"/>
<dbReference type="EMBL" id="CP066744">
    <property type="protein sequence ID" value="QQK08193.1"/>
    <property type="molecule type" value="Genomic_DNA"/>
</dbReference>
<evidence type="ECO:0000313" key="2">
    <source>
        <dbReference type="Proteomes" id="UP000595814"/>
    </source>
</evidence>
<name>A0AC61MY42_9FIRM</name>
<evidence type="ECO:0000313" key="1">
    <source>
        <dbReference type="EMBL" id="QQK08193.1"/>
    </source>
</evidence>
<organism evidence="1 2">
    <name type="scientific">Miniphocaeibacter halophilus</name>
    <dbReference type="NCBI Taxonomy" id="2931922"/>
    <lineage>
        <taxon>Bacteria</taxon>
        <taxon>Bacillati</taxon>
        <taxon>Bacillota</taxon>
        <taxon>Tissierellia</taxon>
        <taxon>Tissierellales</taxon>
        <taxon>Peptoniphilaceae</taxon>
        <taxon>Miniphocaeibacter</taxon>
    </lineage>
</organism>
<reference evidence="1 2" key="1">
    <citation type="journal article" date="2022" name="Int. J. Syst. Evol. Microbiol.">
        <title>Miniphocaeibacter halophilus sp. nov., an ammonium-tolerant acetate-producing bacterium isolated from a biogas system.</title>
        <authorList>
            <person name="Schnurer A."/>
            <person name="Singh A."/>
            <person name="Bi S."/>
            <person name="Qiao W."/>
            <person name="Westerholm M."/>
        </authorList>
    </citation>
    <scope>NUCLEOTIDE SEQUENCE [LARGE SCALE GENOMIC DNA]</scope>
    <source>
        <strain evidence="1 2">AMB_01</strain>
    </source>
</reference>
<protein>
    <submittedName>
        <fullName evidence="1">Aldehyde dehydrogenase family protein</fullName>
    </submittedName>
</protein>
<accession>A0AC61MY42</accession>
<keyword evidence="2" id="KW-1185">Reference proteome</keyword>
<gene>
    <name evidence="1" type="ORF">JFY71_01260</name>
</gene>
<sequence>MDYNKLYINGQFVKANSNEYIEVENPSNRKIIGKVPRGNSEDVNNAVNAAFEAFKTWKNTSIEERIEIIEKFKEYIENNLEKIANIITEEQGSPVNFAQNNQVRNNINRINAYINIAKNFKFEEELGVGRVRYEPVGVVACLTPWNFPMGQIIQKIVPAILSGCTVVLKPSQIAPLTSYYIVEGLHEAGLPKGVLNLVTGKGREVGNVLAEHKLVNKVSFTGSTEGGKEVAKTALNTVKKITLELGGKSPAIFLDNSNIEIGVKRIFTSLFGNCGQTCVAFSRAIVIKDVKDEVIAEIIKQYSKLVVGNPKDINTNVGPLVSEKQFKKVKKYIELGIEEGANIILGEIPREYENGYFIKPVIFDKVNNNMTIAREEIFGPVLSIIEVENIEEAIEIANDTIYGLSAGVYGKDEIAQKVAREINSGEVYINKDSSDAYLPFGGYKQSGLGREAGIFGFKEFLEVKSLIG</sequence>